<proteinExistence type="predicted"/>
<dbReference type="RefSeq" id="WP_081152102.1">
    <property type="nucleotide sequence ID" value="NZ_CP020465.1"/>
</dbReference>
<dbReference type="SUPFAM" id="SSF55331">
    <property type="entry name" value="Tautomerase/MIF"/>
    <property type="match status" value="1"/>
</dbReference>
<dbReference type="Pfam" id="PF02962">
    <property type="entry name" value="CHMI"/>
    <property type="match status" value="1"/>
</dbReference>
<evidence type="ECO:0000313" key="1">
    <source>
        <dbReference type="EMBL" id="ASP48613.1"/>
    </source>
</evidence>
<protein>
    <recommendedName>
        <fullName evidence="3">5-carboxymethyl-2-hydroxymuconate isomerase</fullName>
    </recommendedName>
</protein>
<organism evidence="1 2">
    <name type="scientific">Cognaticolwellia beringensis</name>
    <dbReference type="NCBI Taxonomy" id="1967665"/>
    <lineage>
        <taxon>Bacteria</taxon>
        <taxon>Pseudomonadati</taxon>
        <taxon>Pseudomonadota</taxon>
        <taxon>Gammaproteobacteria</taxon>
        <taxon>Alteromonadales</taxon>
        <taxon>Colwelliaceae</taxon>
        <taxon>Cognaticolwellia</taxon>
    </lineage>
</organism>
<dbReference type="Proteomes" id="UP000202259">
    <property type="component" value="Chromosome"/>
</dbReference>
<dbReference type="KEGG" id="cber:B5D82_13030"/>
<dbReference type="InterPro" id="IPR004220">
    <property type="entry name" value="5-COMe_2-OHmuconate_Isoase"/>
</dbReference>
<dbReference type="AlphaFoldDB" id="A0A222GAF0"/>
<reference evidence="1 2" key="1">
    <citation type="submission" date="2017-08" db="EMBL/GenBank/DDBJ databases">
        <title>Complete genome of Colwellia sp. NB097-1, a psychrophile bacterium ioslated from Bering Sea.</title>
        <authorList>
            <person name="Chen X."/>
        </authorList>
    </citation>
    <scope>NUCLEOTIDE SEQUENCE [LARGE SCALE GENOMIC DNA]</scope>
    <source>
        <strain evidence="1 2">NB097-1</strain>
    </source>
</reference>
<dbReference type="PANTHER" id="PTHR37950">
    <property type="entry name" value="4-HYDROXYPHENYLACETATE CATABOLISM PROTEIN"/>
    <property type="match status" value="1"/>
</dbReference>
<dbReference type="Gene3D" id="3.30.429.10">
    <property type="entry name" value="Macrophage Migration Inhibitory Factor"/>
    <property type="match status" value="1"/>
</dbReference>
<name>A0A222GAF0_9GAMM</name>
<dbReference type="PANTHER" id="PTHR37950:SF1">
    <property type="entry name" value="4-HYDROXYPHENYLACETATE CATABOLISM PROTEIN"/>
    <property type="match status" value="1"/>
</dbReference>
<dbReference type="EMBL" id="CP020465">
    <property type="protein sequence ID" value="ASP48613.1"/>
    <property type="molecule type" value="Genomic_DNA"/>
</dbReference>
<keyword evidence="2" id="KW-1185">Reference proteome</keyword>
<evidence type="ECO:0000313" key="2">
    <source>
        <dbReference type="Proteomes" id="UP000202259"/>
    </source>
</evidence>
<sequence length="116" mass="12895">MPHCIIEYSATITESLPVEQLMHAVYKGANQSELFAAADIKVRACAYDEFYLPGAEHVFIHVNLKILSGRDLSQRKVLSDSVSNQLERLGIENAAITVEVTKIEKESYVKKITSVA</sequence>
<dbReference type="OrthoDB" id="9814215at2"/>
<gene>
    <name evidence="1" type="ORF">B5D82_13030</name>
</gene>
<evidence type="ECO:0008006" key="3">
    <source>
        <dbReference type="Google" id="ProtNLM"/>
    </source>
</evidence>
<accession>A0A222GAF0</accession>
<dbReference type="GO" id="GO:0008704">
    <property type="term" value="F:5-carboxymethyl-2-hydroxymuconate delta-isomerase activity"/>
    <property type="evidence" value="ECO:0007669"/>
    <property type="project" value="InterPro"/>
</dbReference>
<dbReference type="InterPro" id="IPR014347">
    <property type="entry name" value="Tautomerase/MIF_sf"/>
</dbReference>